<evidence type="ECO:0000259" key="2">
    <source>
        <dbReference type="SMART" id="SM00856"/>
    </source>
</evidence>
<keyword evidence="4" id="KW-1185">Reference proteome</keyword>
<gene>
    <name evidence="3" type="ORF">RCOM_0960630</name>
</gene>
<evidence type="ECO:0000313" key="4">
    <source>
        <dbReference type="Proteomes" id="UP000008311"/>
    </source>
</evidence>
<dbReference type="KEGG" id="rcu:8283180"/>
<feature type="domain" description="Pectinesterase inhibitor" evidence="2">
    <location>
        <begin position="27"/>
        <end position="175"/>
    </location>
</feature>
<dbReference type="AlphaFoldDB" id="B9SE94"/>
<dbReference type="SMART" id="SM00856">
    <property type="entry name" value="PMEI"/>
    <property type="match status" value="1"/>
</dbReference>
<protein>
    <submittedName>
        <fullName evidence="3">C, putative</fullName>
    </submittedName>
</protein>
<evidence type="ECO:0000313" key="3">
    <source>
        <dbReference type="EMBL" id="EEF38053.1"/>
    </source>
</evidence>
<dbReference type="InterPro" id="IPR034088">
    <property type="entry name" value="Pla_a_1-like"/>
</dbReference>
<feature type="signal peptide" evidence="1">
    <location>
        <begin position="1"/>
        <end position="24"/>
    </location>
</feature>
<dbReference type="OrthoDB" id="1094634at2759"/>
<dbReference type="eggNOG" id="ENOG502S7NT">
    <property type="taxonomic scope" value="Eukaryota"/>
</dbReference>
<dbReference type="NCBIfam" id="TIGR01614">
    <property type="entry name" value="PME_inhib"/>
    <property type="match status" value="1"/>
</dbReference>
<dbReference type="CDD" id="cd15795">
    <property type="entry name" value="PMEI-Pla_a_1_like"/>
    <property type="match status" value="1"/>
</dbReference>
<dbReference type="SUPFAM" id="SSF101148">
    <property type="entry name" value="Plant invertase/pectin methylesterase inhibitor"/>
    <property type="match status" value="1"/>
</dbReference>
<dbReference type="Gene3D" id="1.20.140.40">
    <property type="entry name" value="Invertase/pectin methylesterase inhibitor family protein"/>
    <property type="match status" value="1"/>
</dbReference>
<keyword evidence="1" id="KW-0732">Signal</keyword>
<sequence>MEFSYIHQLILSAIFMLLISHTSAENAQSKLVEDICRSTAKLPSVKFEDCVGALQLDPRTPTANLTILAQISIQLGISNATETQTFVKNMANNSTTPAPLRKPLRTCLSWYEAVIMSFKSALEELDEDMLSANYDVKIAGDDALECEAELTRDKAKIPPLTARNYYALLYSSIGFVITDRLQ</sequence>
<reference evidence="4" key="1">
    <citation type="journal article" date="2010" name="Nat. Biotechnol.">
        <title>Draft genome sequence of the oilseed species Ricinus communis.</title>
        <authorList>
            <person name="Chan A.P."/>
            <person name="Crabtree J."/>
            <person name="Zhao Q."/>
            <person name="Lorenzi H."/>
            <person name="Orvis J."/>
            <person name="Puiu D."/>
            <person name="Melake-Berhan A."/>
            <person name="Jones K.M."/>
            <person name="Redman J."/>
            <person name="Chen G."/>
            <person name="Cahoon E.B."/>
            <person name="Gedil M."/>
            <person name="Stanke M."/>
            <person name="Haas B.J."/>
            <person name="Wortman J.R."/>
            <person name="Fraser-Liggett C.M."/>
            <person name="Ravel J."/>
            <person name="Rabinowicz P.D."/>
        </authorList>
    </citation>
    <scope>NUCLEOTIDE SEQUENCE [LARGE SCALE GENOMIC DNA]</scope>
    <source>
        <strain evidence="4">cv. Hale</strain>
    </source>
</reference>
<feature type="chain" id="PRO_5002889311" evidence="1">
    <location>
        <begin position="25"/>
        <end position="182"/>
    </location>
</feature>
<evidence type="ECO:0000256" key="1">
    <source>
        <dbReference type="SAM" id="SignalP"/>
    </source>
</evidence>
<dbReference type="InterPro" id="IPR035513">
    <property type="entry name" value="Invertase/methylesterase_inhib"/>
</dbReference>
<proteinExistence type="predicted"/>
<dbReference type="PANTHER" id="PTHR31890:SF9">
    <property type="entry name" value="PLANT INVERTASE_PECTIN METHYLESTERASE INHIBITOR SUPERFAMILY PROTEIN"/>
    <property type="match status" value="1"/>
</dbReference>
<dbReference type="Proteomes" id="UP000008311">
    <property type="component" value="Unassembled WGS sequence"/>
</dbReference>
<dbReference type="InterPro" id="IPR006501">
    <property type="entry name" value="Pectinesterase_inhib_dom"/>
</dbReference>
<dbReference type="OMA" id="IAECANS"/>
<dbReference type="GO" id="GO:0004857">
    <property type="term" value="F:enzyme inhibitor activity"/>
    <property type="evidence" value="ECO:0007669"/>
    <property type="project" value="InterPro"/>
</dbReference>
<name>B9SE94_RICCO</name>
<dbReference type="Pfam" id="PF04043">
    <property type="entry name" value="PMEI"/>
    <property type="match status" value="1"/>
</dbReference>
<dbReference type="InParanoid" id="B9SE94"/>
<organism evidence="3 4">
    <name type="scientific">Ricinus communis</name>
    <name type="common">Castor bean</name>
    <dbReference type="NCBI Taxonomy" id="3988"/>
    <lineage>
        <taxon>Eukaryota</taxon>
        <taxon>Viridiplantae</taxon>
        <taxon>Streptophyta</taxon>
        <taxon>Embryophyta</taxon>
        <taxon>Tracheophyta</taxon>
        <taxon>Spermatophyta</taxon>
        <taxon>Magnoliopsida</taxon>
        <taxon>eudicotyledons</taxon>
        <taxon>Gunneridae</taxon>
        <taxon>Pentapetalae</taxon>
        <taxon>rosids</taxon>
        <taxon>fabids</taxon>
        <taxon>Malpighiales</taxon>
        <taxon>Euphorbiaceae</taxon>
        <taxon>Acalyphoideae</taxon>
        <taxon>Acalypheae</taxon>
        <taxon>Ricinus</taxon>
    </lineage>
</organism>
<dbReference type="STRING" id="3988.B9SE94"/>
<accession>B9SE94</accession>
<dbReference type="PANTHER" id="PTHR31890">
    <property type="entry name" value="PLANT INVERTASE/PECTIN METHYLESTERASE INHIBITOR SUPERFAMILY PROTEIN"/>
    <property type="match status" value="1"/>
</dbReference>
<dbReference type="EMBL" id="EQ973935">
    <property type="protein sequence ID" value="EEF38053.1"/>
    <property type="molecule type" value="Genomic_DNA"/>
</dbReference>